<protein>
    <submittedName>
        <fullName evidence="1">Uncharacterized protein</fullName>
    </submittedName>
</protein>
<sequence>MKDAPEVLNAIVDKVLVHRPNGPCRASWTREEGSMDKLPNAVCE</sequence>
<proteinExistence type="predicted"/>
<accession>A0A7W7ZQK7</accession>
<organism evidence="1 2">
    <name type="scientific">Granulicella mallensis</name>
    <dbReference type="NCBI Taxonomy" id="940614"/>
    <lineage>
        <taxon>Bacteria</taxon>
        <taxon>Pseudomonadati</taxon>
        <taxon>Acidobacteriota</taxon>
        <taxon>Terriglobia</taxon>
        <taxon>Terriglobales</taxon>
        <taxon>Acidobacteriaceae</taxon>
        <taxon>Granulicella</taxon>
    </lineage>
</organism>
<gene>
    <name evidence="1" type="ORF">HDF15_002290</name>
</gene>
<reference evidence="1 2" key="1">
    <citation type="submission" date="2020-08" db="EMBL/GenBank/DDBJ databases">
        <title>Genomic Encyclopedia of Type Strains, Phase IV (KMG-V): Genome sequencing to study the core and pangenomes of soil and plant-associated prokaryotes.</title>
        <authorList>
            <person name="Whitman W."/>
        </authorList>
    </citation>
    <scope>NUCLEOTIDE SEQUENCE [LARGE SCALE GENOMIC DNA]</scope>
    <source>
        <strain evidence="1 2">X5P3</strain>
    </source>
</reference>
<name>A0A7W7ZQK7_9BACT</name>
<dbReference type="EMBL" id="JACHIO010000008">
    <property type="protein sequence ID" value="MBB5063942.1"/>
    <property type="molecule type" value="Genomic_DNA"/>
</dbReference>
<evidence type="ECO:0000313" key="2">
    <source>
        <dbReference type="Proteomes" id="UP000584867"/>
    </source>
</evidence>
<dbReference type="Proteomes" id="UP000584867">
    <property type="component" value="Unassembled WGS sequence"/>
</dbReference>
<dbReference type="AlphaFoldDB" id="A0A7W7ZQK7"/>
<comment type="caution">
    <text evidence="1">The sequence shown here is derived from an EMBL/GenBank/DDBJ whole genome shotgun (WGS) entry which is preliminary data.</text>
</comment>
<evidence type="ECO:0000313" key="1">
    <source>
        <dbReference type="EMBL" id="MBB5063942.1"/>
    </source>
</evidence>